<feature type="compositionally biased region" description="Low complexity" evidence="1">
    <location>
        <begin position="150"/>
        <end position="171"/>
    </location>
</feature>
<dbReference type="GO" id="GO:0000287">
    <property type="term" value="F:magnesium ion binding"/>
    <property type="evidence" value="ECO:0007669"/>
    <property type="project" value="TreeGrafter"/>
</dbReference>
<evidence type="ECO:0000313" key="3">
    <source>
        <dbReference type="Proteomes" id="UP001283361"/>
    </source>
</evidence>
<proteinExistence type="predicted"/>
<sequence>MSAHGEKDHQESGQCSIERTERLVSGPVPDQISSKKQRLSRPVEASLSSEPHDPKLQRTEINVEMKGIRETTLSCSESVVSSRIRTVYDRSSSSSSDKASVSSLDAGLGGLDEGDDSAFSPGEDQAHGVFGGGVRARGLSSDSYYISQTYQISSPSSPRAVSAVSGVGSPRFKSSRTISVGSGGSAEDNKDLHFVDRKEEELADTPHRPQKAGSSQEKKVHFEGVEDALELDDTLSEKMKSARENVQQMIESSYMVSDITGVIDETDMGSTEDATTELKAGVESTATKSSSSQLPDLVSTPGKISNLDIPSSASPDRPLSPVLAYSPGAAIRSYAMEEMAERKSRNNTPDRASEEVSNPAPPVTRPLPFRFGPDSGLDDEGSSVDAFVSEMSQRTSCQPQASVSLHSAAAPAAPLYSPYTTSPPITASEEEDLEAEALDKLVDLQSIQAGYRFHDVGMMLSAEEDEGGICNPAFDDSDGTDSPLGVSSEDRTSSQLPSGQASVISPSNYPASLAESVEYSSVAPRTLSKPPVSVEDASSYKETPMVSQRVDGLSQNSSLGLDSGNLVSCPAQPMERTEQRELLTSPQPDATVSRHPQSSATTPAGLQQTVTAVEAEPHVYPPVSVSRRFNIRDKKFEAGLKSKGAVLRSESVSYEVYYDTPDLTLTLSDCWLRSQNGRWQMSANFTKLLNQKTELEFLETEDDAHIIRALSTLLTPGKCEAVDSVSRFLHVSGVHEFGRTSTTRRVYSLAGGERGELTVELTLPDLGFWTGQVTATVVGARDGLSQALASMDTLWRDTGVRPLCLTGA</sequence>
<evidence type="ECO:0000313" key="2">
    <source>
        <dbReference type="EMBL" id="KAK3792096.1"/>
    </source>
</evidence>
<feature type="compositionally biased region" description="Basic and acidic residues" evidence="1">
    <location>
        <begin position="187"/>
        <end position="207"/>
    </location>
</feature>
<reference evidence="2" key="1">
    <citation type="journal article" date="2023" name="G3 (Bethesda)">
        <title>A reference genome for the long-term kleptoplast-retaining sea slug Elysia crispata morphotype clarki.</title>
        <authorList>
            <person name="Eastman K.E."/>
            <person name="Pendleton A.L."/>
            <person name="Shaikh M.A."/>
            <person name="Suttiyut T."/>
            <person name="Ogas R."/>
            <person name="Tomko P."/>
            <person name="Gavelis G."/>
            <person name="Widhalm J.R."/>
            <person name="Wisecaver J.H."/>
        </authorList>
    </citation>
    <scope>NUCLEOTIDE SEQUENCE</scope>
    <source>
        <strain evidence="2">ECLA1</strain>
    </source>
</reference>
<dbReference type="PANTHER" id="PTHR14586">
    <property type="entry name" value="THIAMINE-TRIPHOSPHATASE"/>
    <property type="match status" value="1"/>
</dbReference>
<feature type="region of interest" description="Disordered" evidence="1">
    <location>
        <begin position="338"/>
        <end position="382"/>
    </location>
</feature>
<feature type="region of interest" description="Disordered" evidence="1">
    <location>
        <begin position="150"/>
        <end position="219"/>
    </location>
</feature>
<accession>A0AAE1ARP5</accession>
<dbReference type="InterPro" id="IPR039582">
    <property type="entry name" value="THTPA"/>
</dbReference>
<feature type="compositionally biased region" description="Basic and acidic residues" evidence="1">
    <location>
        <begin position="50"/>
        <end position="61"/>
    </location>
</feature>
<dbReference type="PANTHER" id="PTHR14586:SF1">
    <property type="entry name" value="THIAMINE-TRIPHOSPHATASE"/>
    <property type="match status" value="1"/>
</dbReference>
<evidence type="ECO:0000256" key="1">
    <source>
        <dbReference type="SAM" id="MobiDB-lite"/>
    </source>
</evidence>
<dbReference type="EMBL" id="JAWDGP010001389">
    <property type="protein sequence ID" value="KAK3792096.1"/>
    <property type="molecule type" value="Genomic_DNA"/>
</dbReference>
<feature type="region of interest" description="Disordered" evidence="1">
    <location>
        <begin position="520"/>
        <end position="549"/>
    </location>
</feature>
<feature type="compositionally biased region" description="Polar residues" evidence="1">
    <location>
        <begin position="582"/>
        <end position="605"/>
    </location>
</feature>
<name>A0AAE1ARP5_9GAST</name>
<feature type="region of interest" description="Disordered" evidence="1">
    <location>
        <begin position="86"/>
        <end position="133"/>
    </location>
</feature>
<comment type="caution">
    <text evidence="2">The sequence shown here is derived from an EMBL/GenBank/DDBJ whole genome shotgun (WGS) entry which is preliminary data.</text>
</comment>
<feature type="compositionally biased region" description="Polar residues" evidence="1">
    <location>
        <begin position="493"/>
        <end position="507"/>
    </location>
</feature>
<dbReference type="AlphaFoldDB" id="A0AAE1ARP5"/>
<protein>
    <submittedName>
        <fullName evidence="2">Uncharacterized protein</fullName>
    </submittedName>
</protein>
<keyword evidence="3" id="KW-1185">Reference proteome</keyword>
<dbReference type="GO" id="GO:0050333">
    <property type="term" value="F:thiamine triphosphate phosphatase activity"/>
    <property type="evidence" value="ECO:0007669"/>
    <property type="project" value="InterPro"/>
</dbReference>
<feature type="compositionally biased region" description="Basic and acidic residues" evidence="1">
    <location>
        <begin position="1"/>
        <end position="11"/>
    </location>
</feature>
<feature type="region of interest" description="Disordered" evidence="1">
    <location>
        <begin position="467"/>
        <end position="507"/>
    </location>
</feature>
<feature type="region of interest" description="Disordered" evidence="1">
    <location>
        <begin position="281"/>
        <end position="321"/>
    </location>
</feature>
<dbReference type="GO" id="GO:0042357">
    <property type="term" value="P:thiamine diphosphate metabolic process"/>
    <property type="evidence" value="ECO:0007669"/>
    <property type="project" value="TreeGrafter"/>
</dbReference>
<feature type="compositionally biased region" description="Low complexity" evidence="1">
    <location>
        <begin position="91"/>
        <end position="106"/>
    </location>
</feature>
<dbReference type="Gene3D" id="2.40.320.10">
    <property type="entry name" value="Hypothetical Protein Pfu-838710-001"/>
    <property type="match status" value="1"/>
</dbReference>
<feature type="region of interest" description="Disordered" evidence="1">
    <location>
        <begin position="574"/>
        <end position="605"/>
    </location>
</feature>
<gene>
    <name evidence="2" type="ORF">RRG08_055363</name>
</gene>
<dbReference type="SUPFAM" id="SSF55154">
    <property type="entry name" value="CYTH-like phosphatases"/>
    <property type="match status" value="1"/>
</dbReference>
<organism evidence="2 3">
    <name type="scientific">Elysia crispata</name>
    <name type="common">lettuce slug</name>
    <dbReference type="NCBI Taxonomy" id="231223"/>
    <lineage>
        <taxon>Eukaryota</taxon>
        <taxon>Metazoa</taxon>
        <taxon>Spiralia</taxon>
        <taxon>Lophotrochozoa</taxon>
        <taxon>Mollusca</taxon>
        <taxon>Gastropoda</taxon>
        <taxon>Heterobranchia</taxon>
        <taxon>Euthyneura</taxon>
        <taxon>Panpulmonata</taxon>
        <taxon>Sacoglossa</taxon>
        <taxon>Placobranchoidea</taxon>
        <taxon>Plakobranchidae</taxon>
        <taxon>Elysia</taxon>
    </lineage>
</organism>
<feature type="region of interest" description="Disordered" evidence="1">
    <location>
        <begin position="1"/>
        <end position="61"/>
    </location>
</feature>
<dbReference type="Proteomes" id="UP001283361">
    <property type="component" value="Unassembled WGS sequence"/>
</dbReference>
<dbReference type="InterPro" id="IPR033469">
    <property type="entry name" value="CYTH-like_dom_sf"/>
</dbReference>
<feature type="compositionally biased region" description="Polar residues" evidence="1">
    <location>
        <begin position="284"/>
        <end position="294"/>
    </location>
</feature>